<reference evidence="2" key="1">
    <citation type="submission" date="2023-07" db="EMBL/GenBank/DDBJ databases">
        <title>A chromosome-level genome assembly of Lolium multiflorum.</title>
        <authorList>
            <person name="Chen Y."/>
            <person name="Copetti D."/>
            <person name="Kolliker R."/>
            <person name="Studer B."/>
        </authorList>
    </citation>
    <scope>NUCLEOTIDE SEQUENCE</scope>
    <source>
        <strain evidence="2">02402/16</strain>
        <tissue evidence="2">Leaf</tissue>
    </source>
</reference>
<feature type="region of interest" description="Disordered" evidence="1">
    <location>
        <begin position="1"/>
        <end position="103"/>
    </location>
</feature>
<comment type="caution">
    <text evidence="2">The sequence shown here is derived from an EMBL/GenBank/DDBJ whole genome shotgun (WGS) entry which is preliminary data.</text>
</comment>
<evidence type="ECO:0000313" key="2">
    <source>
        <dbReference type="EMBL" id="KAK1667672.1"/>
    </source>
</evidence>
<feature type="compositionally biased region" description="Basic residues" evidence="1">
    <location>
        <begin position="34"/>
        <end position="47"/>
    </location>
</feature>
<dbReference type="AlphaFoldDB" id="A0AAD8WM87"/>
<organism evidence="2 3">
    <name type="scientific">Lolium multiflorum</name>
    <name type="common">Italian ryegrass</name>
    <name type="synonym">Lolium perenne subsp. multiflorum</name>
    <dbReference type="NCBI Taxonomy" id="4521"/>
    <lineage>
        <taxon>Eukaryota</taxon>
        <taxon>Viridiplantae</taxon>
        <taxon>Streptophyta</taxon>
        <taxon>Embryophyta</taxon>
        <taxon>Tracheophyta</taxon>
        <taxon>Spermatophyta</taxon>
        <taxon>Magnoliopsida</taxon>
        <taxon>Liliopsida</taxon>
        <taxon>Poales</taxon>
        <taxon>Poaceae</taxon>
        <taxon>BOP clade</taxon>
        <taxon>Pooideae</taxon>
        <taxon>Poodae</taxon>
        <taxon>Poeae</taxon>
        <taxon>Poeae Chloroplast Group 2 (Poeae type)</taxon>
        <taxon>Loliodinae</taxon>
        <taxon>Loliinae</taxon>
        <taxon>Lolium</taxon>
    </lineage>
</organism>
<sequence length="163" mass="17352">MPRLDAPAPRQPRTAAASGRRGAPAYIPSSSSSTRKKRQPPRSRVRRQPATNMAETMAAAVEGEAAGPGRGPWEPAPRSPSALPHDGTQVLPVPSIDDPGSSVSDKFAVRRRVGRAFAATGGRCNLAVELTFLYERDGEMVVKVFDDTACRRHTGESASDSDS</sequence>
<feature type="compositionally biased region" description="Low complexity" evidence="1">
    <location>
        <begin position="54"/>
        <end position="73"/>
    </location>
</feature>
<keyword evidence="3" id="KW-1185">Reference proteome</keyword>
<name>A0AAD8WM87_LOLMU</name>
<dbReference type="Proteomes" id="UP001231189">
    <property type="component" value="Unassembled WGS sequence"/>
</dbReference>
<dbReference type="EMBL" id="JAUUTY010000003">
    <property type="protein sequence ID" value="KAK1667672.1"/>
    <property type="molecule type" value="Genomic_DNA"/>
</dbReference>
<feature type="compositionally biased region" description="Low complexity" evidence="1">
    <location>
        <begin position="1"/>
        <end position="17"/>
    </location>
</feature>
<protein>
    <submittedName>
        <fullName evidence="2">Uncharacterized protein</fullName>
    </submittedName>
</protein>
<evidence type="ECO:0000313" key="3">
    <source>
        <dbReference type="Proteomes" id="UP001231189"/>
    </source>
</evidence>
<accession>A0AAD8WM87</accession>
<evidence type="ECO:0000256" key="1">
    <source>
        <dbReference type="SAM" id="MobiDB-lite"/>
    </source>
</evidence>
<gene>
    <name evidence="2" type="ORF">QYE76_055831</name>
</gene>
<proteinExistence type="predicted"/>